<organism evidence="1 2">
    <name type="scientific">Angustibacter aerolatus</name>
    <dbReference type="NCBI Taxonomy" id="1162965"/>
    <lineage>
        <taxon>Bacteria</taxon>
        <taxon>Bacillati</taxon>
        <taxon>Actinomycetota</taxon>
        <taxon>Actinomycetes</taxon>
        <taxon>Kineosporiales</taxon>
        <taxon>Kineosporiaceae</taxon>
    </lineage>
</organism>
<gene>
    <name evidence="1" type="ORF">GCM10025868_12190</name>
</gene>
<dbReference type="Proteomes" id="UP001157017">
    <property type="component" value="Unassembled WGS sequence"/>
</dbReference>
<sequence>MNAARLAVAAPWVVLLLLSTRPEAVSAYARPSGALVLVTGAALTTAAYRAMLRIGRLPDEQRVLV</sequence>
<dbReference type="EMBL" id="BSUZ01000001">
    <property type="protein sequence ID" value="GMA85969.1"/>
    <property type="molecule type" value="Genomic_DNA"/>
</dbReference>
<evidence type="ECO:0000313" key="2">
    <source>
        <dbReference type="Proteomes" id="UP001157017"/>
    </source>
</evidence>
<proteinExistence type="predicted"/>
<keyword evidence="2" id="KW-1185">Reference proteome</keyword>
<comment type="caution">
    <text evidence="1">The sequence shown here is derived from an EMBL/GenBank/DDBJ whole genome shotgun (WGS) entry which is preliminary data.</text>
</comment>
<accession>A0ABQ6JFP3</accession>
<protein>
    <submittedName>
        <fullName evidence="1">Uncharacterized protein</fullName>
    </submittedName>
</protein>
<name>A0ABQ6JFP3_9ACTN</name>
<evidence type="ECO:0000313" key="1">
    <source>
        <dbReference type="EMBL" id="GMA85969.1"/>
    </source>
</evidence>
<reference evidence="2" key="1">
    <citation type="journal article" date="2019" name="Int. J. Syst. Evol. Microbiol.">
        <title>The Global Catalogue of Microorganisms (GCM) 10K type strain sequencing project: providing services to taxonomists for standard genome sequencing and annotation.</title>
        <authorList>
            <consortium name="The Broad Institute Genomics Platform"/>
            <consortium name="The Broad Institute Genome Sequencing Center for Infectious Disease"/>
            <person name="Wu L."/>
            <person name="Ma J."/>
        </authorList>
    </citation>
    <scope>NUCLEOTIDE SEQUENCE [LARGE SCALE GENOMIC DNA]</scope>
    <source>
        <strain evidence="2">NBRC 108730</strain>
    </source>
</reference>